<protein>
    <submittedName>
        <fullName evidence="1">Uncharacterized protein</fullName>
    </submittedName>
</protein>
<organism evidence="1 2">
    <name type="scientific">Actinomadura madurae</name>
    <dbReference type="NCBI Taxonomy" id="1993"/>
    <lineage>
        <taxon>Bacteria</taxon>
        <taxon>Bacillati</taxon>
        <taxon>Actinomycetota</taxon>
        <taxon>Actinomycetes</taxon>
        <taxon>Streptosporangiales</taxon>
        <taxon>Thermomonosporaceae</taxon>
        <taxon>Actinomadura</taxon>
    </lineage>
</organism>
<dbReference type="GeneID" id="99648978"/>
<dbReference type="AlphaFoldDB" id="A0A1I5YF99"/>
<dbReference type="InParanoid" id="A0A1I5YF99"/>
<reference evidence="1 2" key="1">
    <citation type="submission" date="2016-10" db="EMBL/GenBank/DDBJ databases">
        <authorList>
            <person name="de Groot N.N."/>
        </authorList>
    </citation>
    <scope>NUCLEOTIDE SEQUENCE [LARGE SCALE GENOMIC DNA]</scope>
    <source>
        <strain evidence="1 2">DSM 43067</strain>
    </source>
</reference>
<accession>A0A1I5YF99</accession>
<dbReference type="RefSeq" id="WP_021595950.1">
    <property type="nucleotide sequence ID" value="NZ_CP083237.1"/>
</dbReference>
<keyword evidence="2" id="KW-1185">Reference proteome</keyword>
<sequence>MNSDERPVNYTRQGDIINMRAQHGGVAVGKVVGSPDDLREAVGALKDLLEHLKENGAVDEDGEIVDEDAVRAETARRGGRFRALLGPVTRATGQRMLESVHDQAAATVVDTLVHLPG</sequence>
<dbReference type="EMBL" id="FOVH01000032">
    <property type="protein sequence ID" value="SFQ42901.1"/>
    <property type="molecule type" value="Genomic_DNA"/>
</dbReference>
<evidence type="ECO:0000313" key="2">
    <source>
        <dbReference type="Proteomes" id="UP000183413"/>
    </source>
</evidence>
<name>A0A1I5YF99_9ACTN</name>
<proteinExistence type="predicted"/>
<dbReference type="STRING" id="1993.SAMN04489713_1328"/>
<gene>
    <name evidence="1" type="ORF">SAMN04489713_1328</name>
</gene>
<evidence type="ECO:0000313" key="1">
    <source>
        <dbReference type="EMBL" id="SFQ42901.1"/>
    </source>
</evidence>
<dbReference type="Proteomes" id="UP000183413">
    <property type="component" value="Unassembled WGS sequence"/>
</dbReference>